<evidence type="ECO:0000313" key="8">
    <source>
        <dbReference type="EMBL" id="EFJ22136.1"/>
    </source>
</evidence>
<evidence type="ECO:0000313" key="9">
    <source>
        <dbReference type="Proteomes" id="UP000001514"/>
    </source>
</evidence>
<dbReference type="InterPro" id="IPR007816">
    <property type="entry name" value="ResB-like_domain"/>
</dbReference>
<keyword evidence="2 6" id="KW-0812">Transmembrane</keyword>
<organism evidence="9">
    <name type="scientific">Selaginella moellendorffii</name>
    <name type="common">Spikemoss</name>
    <dbReference type="NCBI Taxonomy" id="88036"/>
    <lineage>
        <taxon>Eukaryota</taxon>
        <taxon>Viridiplantae</taxon>
        <taxon>Streptophyta</taxon>
        <taxon>Embryophyta</taxon>
        <taxon>Tracheophyta</taxon>
        <taxon>Lycopodiopsida</taxon>
        <taxon>Selaginellales</taxon>
        <taxon>Selaginellaceae</taxon>
        <taxon>Selaginella</taxon>
    </lineage>
</organism>
<keyword evidence="5 6" id="KW-0472">Membrane</keyword>
<dbReference type="eggNOG" id="ENOG502QRFF">
    <property type="taxonomic scope" value="Eukaryota"/>
</dbReference>
<dbReference type="PANTHER" id="PTHR31566:SF0">
    <property type="entry name" value="CYTOCHROME C BIOGENESIS PROTEIN CCS1, CHLOROPLASTIC"/>
    <property type="match status" value="1"/>
</dbReference>
<evidence type="ECO:0000256" key="2">
    <source>
        <dbReference type="ARBA" id="ARBA00022692"/>
    </source>
</evidence>
<evidence type="ECO:0000256" key="6">
    <source>
        <dbReference type="SAM" id="Phobius"/>
    </source>
</evidence>
<keyword evidence="3" id="KW-0201">Cytochrome c-type biogenesis</keyword>
<reference evidence="8 9" key="1">
    <citation type="journal article" date="2011" name="Science">
        <title>The Selaginella genome identifies genetic changes associated with the evolution of vascular plants.</title>
        <authorList>
            <person name="Banks J.A."/>
            <person name="Nishiyama T."/>
            <person name="Hasebe M."/>
            <person name="Bowman J.L."/>
            <person name="Gribskov M."/>
            <person name="dePamphilis C."/>
            <person name="Albert V.A."/>
            <person name="Aono N."/>
            <person name="Aoyama T."/>
            <person name="Ambrose B.A."/>
            <person name="Ashton N.W."/>
            <person name="Axtell M.J."/>
            <person name="Barker E."/>
            <person name="Barker M.S."/>
            <person name="Bennetzen J.L."/>
            <person name="Bonawitz N.D."/>
            <person name="Chapple C."/>
            <person name="Cheng C."/>
            <person name="Correa L.G."/>
            <person name="Dacre M."/>
            <person name="DeBarry J."/>
            <person name="Dreyer I."/>
            <person name="Elias M."/>
            <person name="Engstrom E.M."/>
            <person name="Estelle M."/>
            <person name="Feng L."/>
            <person name="Finet C."/>
            <person name="Floyd S.K."/>
            <person name="Frommer W.B."/>
            <person name="Fujita T."/>
            <person name="Gramzow L."/>
            <person name="Gutensohn M."/>
            <person name="Harholt J."/>
            <person name="Hattori M."/>
            <person name="Heyl A."/>
            <person name="Hirai T."/>
            <person name="Hiwatashi Y."/>
            <person name="Ishikawa M."/>
            <person name="Iwata M."/>
            <person name="Karol K.G."/>
            <person name="Koehler B."/>
            <person name="Kolukisaoglu U."/>
            <person name="Kubo M."/>
            <person name="Kurata T."/>
            <person name="Lalonde S."/>
            <person name="Li K."/>
            <person name="Li Y."/>
            <person name="Litt A."/>
            <person name="Lyons E."/>
            <person name="Manning G."/>
            <person name="Maruyama T."/>
            <person name="Michael T.P."/>
            <person name="Mikami K."/>
            <person name="Miyazaki S."/>
            <person name="Morinaga S."/>
            <person name="Murata T."/>
            <person name="Mueller-Roeber B."/>
            <person name="Nelson D.R."/>
            <person name="Obara M."/>
            <person name="Oguri Y."/>
            <person name="Olmstead R.G."/>
            <person name="Onodera N."/>
            <person name="Petersen B.L."/>
            <person name="Pils B."/>
            <person name="Prigge M."/>
            <person name="Rensing S.A."/>
            <person name="Riano-Pachon D.M."/>
            <person name="Roberts A.W."/>
            <person name="Sato Y."/>
            <person name="Scheller H.V."/>
            <person name="Schulz B."/>
            <person name="Schulz C."/>
            <person name="Shakirov E.V."/>
            <person name="Shibagaki N."/>
            <person name="Shinohara N."/>
            <person name="Shippen D.E."/>
            <person name="Soerensen I."/>
            <person name="Sotooka R."/>
            <person name="Sugimoto N."/>
            <person name="Sugita M."/>
            <person name="Sumikawa N."/>
            <person name="Tanurdzic M."/>
            <person name="Theissen G."/>
            <person name="Ulvskov P."/>
            <person name="Wakazuki S."/>
            <person name="Weng J.K."/>
            <person name="Willats W.W."/>
            <person name="Wipf D."/>
            <person name="Wolf P.G."/>
            <person name="Yang L."/>
            <person name="Zimmer A.D."/>
            <person name="Zhu Q."/>
            <person name="Mitros T."/>
            <person name="Hellsten U."/>
            <person name="Loque D."/>
            <person name="Otillar R."/>
            <person name="Salamov A."/>
            <person name="Schmutz J."/>
            <person name="Shapiro H."/>
            <person name="Lindquist E."/>
            <person name="Lucas S."/>
            <person name="Rokhsar D."/>
            <person name="Grigoriev I.V."/>
        </authorList>
    </citation>
    <scope>NUCLEOTIDE SEQUENCE [LARGE SCALE GENOMIC DNA]</scope>
</reference>
<feature type="transmembrane region" description="Helical" evidence="6">
    <location>
        <begin position="12"/>
        <end position="32"/>
    </location>
</feature>
<dbReference type="Proteomes" id="UP000001514">
    <property type="component" value="Unassembled WGS sequence"/>
</dbReference>
<feature type="transmembrane region" description="Helical" evidence="6">
    <location>
        <begin position="160"/>
        <end position="181"/>
    </location>
</feature>
<dbReference type="InParanoid" id="D8S0Z7"/>
<dbReference type="InterPro" id="IPR023494">
    <property type="entry name" value="Cyt_c_bgen_Ccs1/CcsB/ResB"/>
</dbReference>
<accession>D8S0Z7</accession>
<dbReference type="GO" id="GO:0016020">
    <property type="term" value="C:membrane"/>
    <property type="evidence" value="ECO:0007669"/>
    <property type="project" value="UniProtKB-SubCell"/>
</dbReference>
<dbReference type="KEGG" id="smo:SELMODRAFT_52887"/>
<dbReference type="OMA" id="QHTIRNE"/>
<keyword evidence="9" id="KW-1185">Reference proteome</keyword>
<evidence type="ECO:0000256" key="5">
    <source>
        <dbReference type="ARBA" id="ARBA00023136"/>
    </source>
</evidence>
<proteinExistence type="inferred from homology"/>
<comment type="subcellular location">
    <subcellularLocation>
        <location evidence="1">Membrane</location>
        <topology evidence="1">Multi-pass membrane protein</topology>
    </subcellularLocation>
</comment>
<feature type="transmembrane region" description="Helical" evidence="6">
    <location>
        <begin position="68"/>
        <end position="88"/>
    </location>
</feature>
<protein>
    <recommendedName>
        <fullName evidence="7">ResB-like domain-containing protein</fullName>
    </recommendedName>
</protein>
<dbReference type="OrthoDB" id="565797at2759"/>
<feature type="non-terminal residue" evidence="8">
    <location>
        <position position="433"/>
    </location>
</feature>
<feature type="non-terminal residue" evidence="8">
    <location>
        <position position="1"/>
    </location>
</feature>
<evidence type="ECO:0000256" key="4">
    <source>
        <dbReference type="ARBA" id="ARBA00022989"/>
    </source>
</evidence>
<feature type="domain" description="ResB-like" evidence="7">
    <location>
        <begin position="13"/>
        <end position="275"/>
    </location>
</feature>
<dbReference type="FunCoup" id="D8S0Z7">
    <property type="interactions" value="1492"/>
</dbReference>
<name>D8S0Z7_SELML</name>
<dbReference type="Pfam" id="PF05140">
    <property type="entry name" value="ResB"/>
    <property type="match status" value="2"/>
</dbReference>
<dbReference type="AlphaFoldDB" id="D8S0Z7"/>
<dbReference type="EMBL" id="GL377597">
    <property type="protein sequence ID" value="EFJ22136.1"/>
    <property type="molecule type" value="Genomic_DNA"/>
</dbReference>
<keyword evidence="4 6" id="KW-1133">Transmembrane helix</keyword>
<feature type="domain" description="ResB-like" evidence="7">
    <location>
        <begin position="333"/>
        <end position="422"/>
    </location>
</feature>
<dbReference type="PANTHER" id="PTHR31566">
    <property type="entry name" value="CYTOCHROME C BIOGENESIS PROTEIN CCS1, CHLOROPLASTIC"/>
    <property type="match status" value="1"/>
</dbReference>
<sequence>LLKKVLVSLSSFKLAIAELVLIAALSSIGTVIDQGGVPEFYFKAYPEDHPFLGIFSWKVILALNFDHIYTAPYFLGLLALLAASLVACTSTRQVPLVKVARRWSFMKNPAGILKMDAAETLPDASLGELGVLLSGNGYEVFSEGSCLYAFKGLAGRLAPIGVHAALLLIMGGGLVSALGGYHGSVTIPEGLDLRLGDGLNPNGILATPSPTMDLNIHVNKFYIEQYPNGQVKQFFSDLSITDAKEGELLRKTISVNNPLRIAGATIYQTDWGISTVLVRIDDSEPFNLAMAPLRKGDNKLFGTLIPEGVLNSKGISILARDLESVVVYDKKGEFVGVRRVGSQKPIEVDGVNLVVDDMIGSTGLEVKMDPAVPVVYAGFGALMFTTCISYLSHSQIWALQKGSSIIVGGKSNRAKLSFEQELTGILDSVPEHV</sequence>
<evidence type="ECO:0000256" key="1">
    <source>
        <dbReference type="ARBA" id="ARBA00004141"/>
    </source>
</evidence>
<evidence type="ECO:0000259" key="7">
    <source>
        <dbReference type="Pfam" id="PF05140"/>
    </source>
</evidence>
<gene>
    <name evidence="8" type="ORF">SELMODRAFT_52887</name>
</gene>
<dbReference type="STRING" id="88036.D8S0Z7"/>
<evidence type="ECO:0000256" key="3">
    <source>
        <dbReference type="ARBA" id="ARBA00022748"/>
    </source>
</evidence>
<dbReference type="HOGENOM" id="CLU_034630_0_0_1"/>
<dbReference type="HAMAP" id="MF_01392">
    <property type="entry name" value="CytC_Ccs1"/>
    <property type="match status" value="1"/>
</dbReference>
<dbReference type="GO" id="GO:0017004">
    <property type="term" value="P:cytochrome complex assembly"/>
    <property type="evidence" value="ECO:0007669"/>
    <property type="project" value="UniProtKB-KW"/>
</dbReference>
<dbReference type="Gramene" id="EFJ22136">
    <property type="protein sequence ID" value="EFJ22136"/>
    <property type="gene ID" value="SELMODRAFT_52887"/>
</dbReference>